<dbReference type="GO" id="GO:0004553">
    <property type="term" value="F:hydrolase activity, hydrolyzing O-glycosyl compounds"/>
    <property type="evidence" value="ECO:0007669"/>
    <property type="project" value="InterPro"/>
</dbReference>
<dbReference type="EMBL" id="LT607753">
    <property type="protein sequence ID" value="SCG37356.1"/>
    <property type="molecule type" value="Genomic_DNA"/>
</dbReference>
<dbReference type="InterPro" id="IPR013320">
    <property type="entry name" value="ConA-like_dom_sf"/>
</dbReference>
<evidence type="ECO:0000313" key="5">
    <source>
        <dbReference type="Proteomes" id="UP000198215"/>
    </source>
</evidence>
<dbReference type="SUPFAM" id="SSF49899">
    <property type="entry name" value="Concanavalin A-like lectins/glucanases"/>
    <property type="match status" value="1"/>
</dbReference>
<dbReference type="InterPro" id="IPR048955">
    <property type="entry name" value="Cip1-like_core"/>
</dbReference>
<feature type="domain" description="CBM2" evidence="3">
    <location>
        <begin position="37"/>
        <end position="148"/>
    </location>
</feature>
<evidence type="ECO:0000313" key="4">
    <source>
        <dbReference type="EMBL" id="SCG37356.1"/>
    </source>
</evidence>
<dbReference type="RefSeq" id="WP_088974367.1">
    <property type="nucleotide sequence ID" value="NZ_LT607753.1"/>
</dbReference>
<reference evidence="5" key="1">
    <citation type="submission" date="2016-06" db="EMBL/GenBank/DDBJ databases">
        <authorList>
            <person name="Varghese N."/>
            <person name="Submissions Spin"/>
        </authorList>
    </citation>
    <scope>NUCLEOTIDE SEQUENCE [LARGE SCALE GENOMIC DNA]</scope>
    <source>
        <strain evidence="5">DSM 45161</strain>
    </source>
</reference>
<dbReference type="PROSITE" id="PS51173">
    <property type="entry name" value="CBM2"/>
    <property type="match status" value="1"/>
</dbReference>
<dbReference type="AlphaFoldDB" id="A0A1C5GU96"/>
<evidence type="ECO:0000259" key="3">
    <source>
        <dbReference type="PROSITE" id="PS51173"/>
    </source>
</evidence>
<dbReference type="SMART" id="SM00637">
    <property type="entry name" value="CBD_II"/>
    <property type="match status" value="1"/>
</dbReference>
<proteinExistence type="predicted"/>
<accession>A0A1C5GU96</accession>
<dbReference type="Gene3D" id="2.60.120.200">
    <property type="match status" value="1"/>
</dbReference>
<feature type="chain" id="PRO_5008717010" evidence="2">
    <location>
        <begin position="39"/>
        <end position="393"/>
    </location>
</feature>
<feature type="region of interest" description="Disordered" evidence="1">
    <location>
        <begin position="136"/>
        <end position="189"/>
    </location>
</feature>
<dbReference type="Pfam" id="PF21340">
    <property type="entry name" value="Polysacc_lyase-like"/>
    <property type="match status" value="1"/>
</dbReference>
<dbReference type="Gene3D" id="2.60.40.290">
    <property type="match status" value="1"/>
</dbReference>
<dbReference type="Proteomes" id="UP000198215">
    <property type="component" value="Chromosome I"/>
</dbReference>
<keyword evidence="5" id="KW-1185">Reference proteome</keyword>
<sequence>MARTLRLPTARSASAATVVAVLLAAATAPVLLAPPAAAASTTSCAAAYRVVGQWSGGFQAEVTVTNTGTAPLAGWRLTWSFSNGEKISQAWNATVAQDGSTVTATNATFNANLAPATATTLGLLGTAAQNVQPVTLTCTDPAGAPSTPTPSPSDPSTPPDGPPDADCDHASFCDGFETQEGSTPGGAWTVSRPHCQGSGTATVDSTIAHSGSRSVRVDGRAGYCNHVFVRPVADLTTVGSVWHVRFWVRHSTPLPGGHVTLAALRDDADGGRDLRLGGQTGALQWNRESDDATVPVQSPAGVAQSTPLRTGVWNCVSFTVDGTSGTMSTSVNGAVVPGLVVDGTPTAEVDQQWSVRDWRPALADVRFGWESYGGGDDTLWFDDVTVSAHPLGC</sequence>
<feature type="compositionally biased region" description="Pro residues" evidence="1">
    <location>
        <begin position="147"/>
        <end position="162"/>
    </location>
</feature>
<dbReference type="OrthoDB" id="4817976at2"/>
<dbReference type="InterPro" id="IPR008965">
    <property type="entry name" value="CBM2/CBM3_carb-bd_dom_sf"/>
</dbReference>
<keyword evidence="2" id="KW-0732">Signal</keyword>
<dbReference type="Pfam" id="PF00553">
    <property type="entry name" value="CBM_2"/>
    <property type="match status" value="1"/>
</dbReference>
<name>A0A1C5GU96_9ACTN</name>
<dbReference type="GO" id="GO:0030247">
    <property type="term" value="F:polysaccharide binding"/>
    <property type="evidence" value="ECO:0007669"/>
    <property type="project" value="UniProtKB-UniRule"/>
</dbReference>
<gene>
    <name evidence="4" type="ORF">GA0070614_0385</name>
</gene>
<dbReference type="InterPro" id="IPR012291">
    <property type="entry name" value="CBM2_carb-bd_dom_sf"/>
</dbReference>
<dbReference type="GO" id="GO:0005975">
    <property type="term" value="P:carbohydrate metabolic process"/>
    <property type="evidence" value="ECO:0007669"/>
    <property type="project" value="InterPro"/>
</dbReference>
<feature type="signal peptide" evidence="2">
    <location>
        <begin position="1"/>
        <end position="38"/>
    </location>
</feature>
<protein>
    <submittedName>
        <fullName evidence="4">Cellulose binding domain-containing protein</fullName>
    </submittedName>
</protein>
<evidence type="ECO:0000256" key="2">
    <source>
        <dbReference type="SAM" id="SignalP"/>
    </source>
</evidence>
<organism evidence="4 5">
    <name type="scientific">Micromonospora coxensis</name>
    <dbReference type="NCBI Taxonomy" id="356852"/>
    <lineage>
        <taxon>Bacteria</taxon>
        <taxon>Bacillati</taxon>
        <taxon>Actinomycetota</taxon>
        <taxon>Actinomycetes</taxon>
        <taxon>Micromonosporales</taxon>
        <taxon>Micromonosporaceae</taxon>
        <taxon>Micromonospora</taxon>
    </lineage>
</organism>
<evidence type="ECO:0000256" key="1">
    <source>
        <dbReference type="SAM" id="MobiDB-lite"/>
    </source>
</evidence>
<dbReference type="SUPFAM" id="SSF49384">
    <property type="entry name" value="Carbohydrate-binding domain"/>
    <property type="match status" value="1"/>
</dbReference>
<dbReference type="InterPro" id="IPR001919">
    <property type="entry name" value="CBD2"/>
</dbReference>